<evidence type="ECO:0000256" key="2">
    <source>
        <dbReference type="ARBA" id="ARBA00012608"/>
    </source>
</evidence>
<comment type="cofactor">
    <cofactor evidence="12 14">
        <name>FAD</name>
        <dbReference type="ChEBI" id="CHEBI:57692"/>
    </cofactor>
    <text evidence="12 14">Binds 1 FAD per subunit.</text>
</comment>
<evidence type="ECO:0000313" key="18">
    <source>
        <dbReference type="Proteomes" id="UP000265816"/>
    </source>
</evidence>
<evidence type="ECO:0000256" key="13">
    <source>
        <dbReference type="PIRSR" id="PIRSR000350-4"/>
    </source>
</evidence>
<keyword evidence="8" id="KW-1015">Disulfide bond</keyword>
<dbReference type="GO" id="GO:0004148">
    <property type="term" value="F:dihydrolipoyl dehydrogenase (NADH) activity"/>
    <property type="evidence" value="ECO:0007669"/>
    <property type="project" value="UniProtKB-EC"/>
</dbReference>
<evidence type="ECO:0000256" key="9">
    <source>
        <dbReference type="ARBA" id="ARBA00023284"/>
    </source>
</evidence>
<dbReference type="SUPFAM" id="SSF55424">
    <property type="entry name" value="FAD/NAD-linked reductases, dimerisation (C-terminal) domain"/>
    <property type="match status" value="1"/>
</dbReference>
<evidence type="ECO:0000256" key="8">
    <source>
        <dbReference type="ARBA" id="ARBA00023157"/>
    </source>
</evidence>
<dbReference type="PRINTS" id="PR00368">
    <property type="entry name" value="FADPNR"/>
</dbReference>
<dbReference type="AlphaFoldDB" id="A0A398BC33"/>
<evidence type="ECO:0000256" key="14">
    <source>
        <dbReference type="RuleBase" id="RU003692"/>
    </source>
</evidence>
<feature type="binding site" evidence="12">
    <location>
        <position position="315"/>
    </location>
    <ligand>
        <name>FAD</name>
        <dbReference type="ChEBI" id="CHEBI:57692"/>
    </ligand>
</feature>
<dbReference type="InterPro" id="IPR050151">
    <property type="entry name" value="Class-I_Pyr_Nuc-Dis_Oxidored"/>
</dbReference>
<dbReference type="GO" id="GO:0050660">
    <property type="term" value="F:flavin adenine dinucleotide binding"/>
    <property type="evidence" value="ECO:0007669"/>
    <property type="project" value="InterPro"/>
</dbReference>
<keyword evidence="18" id="KW-1185">Reference proteome</keyword>
<dbReference type="InterPro" id="IPR004099">
    <property type="entry name" value="Pyr_nucl-diS_OxRdtase_dimer"/>
</dbReference>
<feature type="binding site" evidence="12">
    <location>
        <position position="56"/>
    </location>
    <ligand>
        <name>FAD</name>
        <dbReference type="ChEBI" id="CHEBI:57692"/>
    </ligand>
</feature>
<keyword evidence="4 14" id="KW-0285">Flavoprotein</keyword>
<feature type="binding site" evidence="12">
    <location>
        <position position="274"/>
    </location>
    <ligand>
        <name>NAD(+)</name>
        <dbReference type="ChEBI" id="CHEBI:57540"/>
    </ligand>
</feature>
<dbReference type="OrthoDB" id="9800167at2"/>
<comment type="caution">
    <text evidence="17">The sequence shown here is derived from an EMBL/GenBank/DDBJ whole genome shotgun (WGS) entry which is preliminary data.</text>
</comment>
<evidence type="ECO:0000256" key="10">
    <source>
        <dbReference type="ARBA" id="ARBA00049187"/>
    </source>
</evidence>
<dbReference type="InterPro" id="IPR012999">
    <property type="entry name" value="Pyr_OxRdtase_I_AS"/>
</dbReference>
<dbReference type="GO" id="GO:0006103">
    <property type="term" value="P:2-oxoglutarate metabolic process"/>
    <property type="evidence" value="ECO:0007669"/>
    <property type="project" value="TreeGrafter"/>
</dbReference>
<feature type="active site" description="Proton acceptor" evidence="11">
    <location>
        <position position="447"/>
    </location>
</feature>
<evidence type="ECO:0000256" key="4">
    <source>
        <dbReference type="ARBA" id="ARBA00022630"/>
    </source>
</evidence>
<feature type="binding site" evidence="12">
    <location>
        <begin position="184"/>
        <end position="191"/>
    </location>
    <ligand>
        <name>NAD(+)</name>
        <dbReference type="ChEBI" id="CHEBI:57540"/>
    </ligand>
</feature>
<evidence type="ECO:0000259" key="15">
    <source>
        <dbReference type="Pfam" id="PF02852"/>
    </source>
</evidence>
<sequence length="477" mass="50969">MVVGELAHEKDLVIIGGGPGGYHAAIRAAQLGKTVTMVEKESLGGVCLNKGCIPSKVFAHGAERLAAAKQDEMLGIVSSGISFELAKLASYKNQVVKQLRDGVEALCRANKIEVIRGSAFFLSTDRIGVENEDSYEVYRFKEAIIATGGTPVKLAGPPEVNARVIDSWSIANLAEVPEHLVILGDDYIALETAMTFKAFGSKVTLVLCGEREEFSFDASINRELNRILKKSGITVAKGYSFEEVGLKSDGVSILLNGKKGARKIEGSHLFYSLGTKPLLDNLGIDRLGMELSEEGLVVTDSSGRTSIRNIFAIGDVTEGPQLAVKAIKQGKTAAETICGRKSENDLTFLPVIARTRPPIACAGLTEQEAKHQGYDVTVGEFSLAGNGYATILGKKDGLVKVVFDKESDLMLGVHLIGQGAVELISNGITALEMAARDEDIIFPAYPHPSINEALLEAAEAFKGEAIHSIPKKVTVKI</sequence>
<protein>
    <recommendedName>
        <fullName evidence="3 14">Dihydrolipoyl dehydrogenase</fullName>
        <ecNumber evidence="2 14">1.8.1.4</ecNumber>
    </recommendedName>
</protein>
<accession>A0A398BC33</accession>
<dbReference type="Gene3D" id="3.50.50.60">
    <property type="entry name" value="FAD/NAD(P)-binding domain"/>
    <property type="match status" value="2"/>
</dbReference>
<reference evidence="17 18" key="1">
    <citation type="submission" date="2018-08" db="EMBL/GenBank/DDBJ databases">
        <title>Bacillus jemisoniae sp. nov., Bacillus chryseoplanitiae sp. nov., Bacillus resnikiae sp. nov., and Bacillus frankliniae sp. nov., isolated from Viking spacecraft and associated surfaces.</title>
        <authorList>
            <person name="Seuylemezian A."/>
            <person name="Vaishampayan P."/>
        </authorList>
    </citation>
    <scope>NUCLEOTIDE SEQUENCE [LARGE SCALE GENOMIC DNA]</scope>
    <source>
        <strain evidence="17 18">JJ-247</strain>
    </source>
</reference>
<feature type="disulfide bond" description="Redox-active" evidence="13">
    <location>
        <begin position="47"/>
        <end position="52"/>
    </location>
</feature>
<proteinExistence type="inferred from homology"/>
<evidence type="ECO:0000256" key="1">
    <source>
        <dbReference type="ARBA" id="ARBA00007532"/>
    </source>
</evidence>
<dbReference type="PIRSF" id="PIRSF000350">
    <property type="entry name" value="Mercury_reductase_MerA"/>
    <property type="match status" value="1"/>
</dbReference>
<organism evidence="17 18">
    <name type="scientific">Mesobacillus zeae</name>
    <dbReference type="NCBI Taxonomy" id="1917180"/>
    <lineage>
        <taxon>Bacteria</taxon>
        <taxon>Bacillati</taxon>
        <taxon>Bacillota</taxon>
        <taxon>Bacilli</taxon>
        <taxon>Bacillales</taxon>
        <taxon>Bacillaceae</taxon>
        <taxon>Mesobacillus</taxon>
    </lineage>
</organism>
<dbReference type="PANTHER" id="PTHR22912:SF151">
    <property type="entry name" value="DIHYDROLIPOYL DEHYDROGENASE, MITOCHONDRIAL"/>
    <property type="match status" value="1"/>
</dbReference>
<dbReference type="NCBIfam" id="TIGR01350">
    <property type="entry name" value="lipoamide_DH"/>
    <property type="match status" value="1"/>
</dbReference>
<evidence type="ECO:0000313" key="17">
    <source>
        <dbReference type="EMBL" id="RID87729.1"/>
    </source>
</evidence>
<gene>
    <name evidence="17" type="primary">lpdA</name>
    <name evidence="17" type="ORF">D1970_02450</name>
</gene>
<keyword evidence="7 12" id="KW-0520">NAD</keyword>
<keyword evidence="12" id="KW-0547">Nucleotide-binding</keyword>
<comment type="catalytic activity">
    <reaction evidence="10 14">
        <text>N(6)-[(R)-dihydrolipoyl]-L-lysyl-[protein] + NAD(+) = N(6)-[(R)-lipoyl]-L-lysyl-[protein] + NADH + H(+)</text>
        <dbReference type="Rhea" id="RHEA:15045"/>
        <dbReference type="Rhea" id="RHEA-COMP:10474"/>
        <dbReference type="Rhea" id="RHEA-COMP:10475"/>
        <dbReference type="ChEBI" id="CHEBI:15378"/>
        <dbReference type="ChEBI" id="CHEBI:57540"/>
        <dbReference type="ChEBI" id="CHEBI:57945"/>
        <dbReference type="ChEBI" id="CHEBI:83099"/>
        <dbReference type="ChEBI" id="CHEBI:83100"/>
        <dbReference type="EC" id="1.8.1.4"/>
    </reaction>
</comment>
<dbReference type="InterPro" id="IPR023753">
    <property type="entry name" value="FAD/NAD-binding_dom"/>
</dbReference>
<keyword evidence="5 12" id="KW-0274">FAD</keyword>
<evidence type="ECO:0000256" key="12">
    <source>
        <dbReference type="PIRSR" id="PIRSR000350-3"/>
    </source>
</evidence>
<dbReference type="EC" id="1.8.1.4" evidence="2 14"/>
<dbReference type="PROSITE" id="PS00076">
    <property type="entry name" value="PYRIDINE_REDOX_1"/>
    <property type="match status" value="1"/>
</dbReference>
<evidence type="ECO:0000256" key="3">
    <source>
        <dbReference type="ARBA" id="ARBA00016961"/>
    </source>
</evidence>
<evidence type="ECO:0000259" key="16">
    <source>
        <dbReference type="Pfam" id="PF07992"/>
    </source>
</evidence>
<dbReference type="Proteomes" id="UP000265816">
    <property type="component" value="Unassembled WGS sequence"/>
</dbReference>
<dbReference type="InterPro" id="IPR001100">
    <property type="entry name" value="Pyr_nuc-diS_OxRdtase"/>
</dbReference>
<dbReference type="InterPro" id="IPR006258">
    <property type="entry name" value="Lipoamide_DH"/>
</dbReference>
<keyword evidence="9 14" id="KW-0676">Redox-active center</keyword>
<evidence type="ECO:0000256" key="7">
    <source>
        <dbReference type="ARBA" id="ARBA00023027"/>
    </source>
</evidence>
<feature type="domain" description="Pyridine nucleotide-disulphide oxidoreductase dimerisation" evidence="15">
    <location>
        <begin position="350"/>
        <end position="458"/>
    </location>
</feature>
<dbReference type="InterPro" id="IPR036188">
    <property type="entry name" value="FAD/NAD-bd_sf"/>
</dbReference>
<feature type="domain" description="FAD/NAD(P)-binding" evidence="16">
    <location>
        <begin position="10"/>
        <end position="330"/>
    </location>
</feature>
<comment type="miscellaneous">
    <text evidence="14">The active site is a redox-active disulfide bond.</text>
</comment>
<evidence type="ECO:0000256" key="11">
    <source>
        <dbReference type="PIRSR" id="PIRSR000350-2"/>
    </source>
</evidence>
<dbReference type="GO" id="GO:0005737">
    <property type="term" value="C:cytoplasm"/>
    <property type="evidence" value="ECO:0007669"/>
    <property type="project" value="UniProtKB-ARBA"/>
</dbReference>
<dbReference type="EMBL" id="QWVT01000008">
    <property type="protein sequence ID" value="RID87729.1"/>
    <property type="molecule type" value="Genomic_DNA"/>
</dbReference>
<dbReference type="Pfam" id="PF02852">
    <property type="entry name" value="Pyr_redox_dim"/>
    <property type="match status" value="1"/>
</dbReference>
<name>A0A398BC33_9BACI</name>
<dbReference type="SUPFAM" id="SSF51905">
    <property type="entry name" value="FAD/NAD(P)-binding domain"/>
    <property type="match status" value="1"/>
</dbReference>
<dbReference type="Gene3D" id="3.30.390.30">
    <property type="match status" value="1"/>
</dbReference>
<dbReference type="FunFam" id="3.30.390.30:FF:000001">
    <property type="entry name" value="Dihydrolipoyl dehydrogenase"/>
    <property type="match status" value="1"/>
</dbReference>
<keyword evidence="6 14" id="KW-0560">Oxidoreductase</keyword>
<dbReference type="Pfam" id="PF07992">
    <property type="entry name" value="Pyr_redox_2"/>
    <property type="match status" value="1"/>
</dbReference>
<dbReference type="PANTHER" id="PTHR22912">
    <property type="entry name" value="DISULFIDE OXIDOREDUCTASE"/>
    <property type="match status" value="1"/>
</dbReference>
<comment type="similarity">
    <text evidence="1 14">Belongs to the class-I pyridine nucleotide-disulfide oxidoreductase family.</text>
</comment>
<dbReference type="PRINTS" id="PR00411">
    <property type="entry name" value="PNDRDTASEI"/>
</dbReference>
<dbReference type="RefSeq" id="WP_119111301.1">
    <property type="nucleotide sequence ID" value="NZ_CBCSEO010000001.1"/>
</dbReference>
<evidence type="ECO:0000256" key="5">
    <source>
        <dbReference type="ARBA" id="ARBA00022827"/>
    </source>
</evidence>
<evidence type="ECO:0000256" key="6">
    <source>
        <dbReference type="ARBA" id="ARBA00023002"/>
    </source>
</evidence>
<dbReference type="InterPro" id="IPR016156">
    <property type="entry name" value="FAD/NAD-linked_Rdtase_dimer_sf"/>
</dbReference>